<keyword evidence="3" id="KW-1185">Reference proteome</keyword>
<organism evidence="2 3">
    <name type="scientific">Fibrella aquatilis</name>
    <dbReference type="NCBI Taxonomy" id="2817059"/>
    <lineage>
        <taxon>Bacteria</taxon>
        <taxon>Pseudomonadati</taxon>
        <taxon>Bacteroidota</taxon>
        <taxon>Cytophagia</taxon>
        <taxon>Cytophagales</taxon>
        <taxon>Spirosomataceae</taxon>
        <taxon>Fibrella</taxon>
    </lineage>
</organism>
<feature type="transmembrane region" description="Helical" evidence="1">
    <location>
        <begin position="74"/>
        <end position="99"/>
    </location>
</feature>
<gene>
    <name evidence="2" type="ORF">J2I48_21195</name>
</gene>
<dbReference type="Pfam" id="PF13858">
    <property type="entry name" value="DUF4199"/>
    <property type="match status" value="1"/>
</dbReference>
<protein>
    <submittedName>
        <fullName evidence="2">DUF4199 domain-containing protein</fullName>
    </submittedName>
</protein>
<keyword evidence="1" id="KW-0472">Membrane</keyword>
<keyword evidence="1" id="KW-1133">Transmembrane helix</keyword>
<dbReference type="AlphaFoldDB" id="A0A939GA93"/>
<evidence type="ECO:0000313" key="3">
    <source>
        <dbReference type="Proteomes" id="UP000664795"/>
    </source>
</evidence>
<evidence type="ECO:0000313" key="2">
    <source>
        <dbReference type="EMBL" id="MBO0933539.1"/>
    </source>
</evidence>
<comment type="caution">
    <text evidence="2">The sequence shown here is derived from an EMBL/GenBank/DDBJ whole genome shotgun (WGS) entry which is preliminary data.</text>
</comment>
<feature type="transmembrane region" description="Helical" evidence="1">
    <location>
        <begin position="154"/>
        <end position="172"/>
    </location>
</feature>
<reference evidence="2 3" key="1">
    <citation type="submission" date="2021-03" db="EMBL/GenBank/DDBJ databases">
        <title>Fibrella sp. HMF5036 genome sequencing and assembly.</title>
        <authorList>
            <person name="Kang H."/>
            <person name="Kim H."/>
            <person name="Bae S."/>
            <person name="Joh K."/>
        </authorList>
    </citation>
    <scope>NUCLEOTIDE SEQUENCE [LARGE SCALE GENOMIC DNA]</scope>
    <source>
        <strain evidence="2 3">HMF5036</strain>
    </source>
</reference>
<proteinExistence type="predicted"/>
<name>A0A939GA93_9BACT</name>
<dbReference type="InterPro" id="IPR025250">
    <property type="entry name" value="DUF4199"/>
</dbReference>
<evidence type="ECO:0000256" key="1">
    <source>
        <dbReference type="SAM" id="Phobius"/>
    </source>
</evidence>
<dbReference type="EMBL" id="JAFMYU010000020">
    <property type="protein sequence ID" value="MBO0933539.1"/>
    <property type="molecule type" value="Genomic_DNA"/>
</dbReference>
<dbReference type="RefSeq" id="WP_207337505.1">
    <property type="nucleotide sequence ID" value="NZ_JAFMYU010000020.1"/>
</dbReference>
<sequence length="182" mass="20629">MSYFNHPLLKIPLLFGLGAGLAVFGYFMGLYATGRSALFIIEKYPLDYGIHIILMVAAVWYYRKNVGKGMLHLWEGLTICYVVNTVGALLAGWLIYGFITYIQPSLFTRYINDLMAFQMGDKAAMVKQFGQEAYVALLKQTKESRPDVIPLSMLGKKTLYTIFVALIISLLFRKQDYSVLKP</sequence>
<feature type="transmembrane region" description="Helical" evidence="1">
    <location>
        <begin position="12"/>
        <end position="32"/>
    </location>
</feature>
<keyword evidence="1" id="KW-0812">Transmembrane</keyword>
<dbReference type="Proteomes" id="UP000664795">
    <property type="component" value="Unassembled WGS sequence"/>
</dbReference>
<feature type="transmembrane region" description="Helical" evidence="1">
    <location>
        <begin position="44"/>
        <end position="62"/>
    </location>
</feature>
<accession>A0A939GA93</accession>